<dbReference type="Proteomes" id="UP000719412">
    <property type="component" value="Unassembled WGS sequence"/>
</dbReference>
<feature type="compositionally biased region" description="Basic and acidic residues" evidence="1">
    <location>
        <begin position="184"/>
        <end position="196"/>
    </location>
</feature>
<keyword evidence="3" id="KW-1185">Reference proteome</keyword>
<dbReference type="AlphaFoldDB" id="A0A8J6H973"/>
<organism evidence="2 3">
    <name type="scientific">Tenebrio molitor</name>
    <name type="common">Yellow mealworm beetle</name>
    <dbReference type="NCBI Taxonomy" id="7067"/>
    <lineage>
        <taxon>Eukaryota</taxon>
        <taxon>Metazoa</taxon>
        <taxon>Ecdysozoa</taxon>
        <taxon>Arthropoda</taxon>
        <taxon>Hexapoda</taxon>
        <taxon>Insecta</taxon>
        <taxon>Pterygota</taxon>
        <taxon>Neoptera</taxon>
        <taxon>Endopterygota</taxon>
        <taxon>Coleoptera</taxon>
        <taxon>Polyphaga</taxon>
        <taxon>Cucujiformia</taxon>
        <taxon>Tenebrionidae</taxon>
        <taxon>Tenebrio</taxon>
    </lineage>
</organism>
<accession>A0A8J6H973</accession>
<feature type="compositionally biased region" description="Basic and acidic residues" evidence="1">
    <location>
        <begin position="511"/>
        <end position="529"/>
    </location>
</feature>
<name>A0A8J6H973_TENMO</name>
<gene>
    <name evidence="2" type="ORF">GEV33_012463</name>
</gene>
<reference evidence="2" key="2">
    <citation type="submission" date="2021-08" db="EMBL/GenBank/DDBJ databases">
        <authorList>
            <person name="Eriksson T."/>
        </authorList>
    </citation>
    <scope>NUCLEOTIDE SEQUENCE</scope>
    <source>
        <strain evidence="2">Stoneville</strain>
        <tissue evidence="2">Whole head</tissue>
    </source>
</reference>
<evidence type="ECO:0000313" key="2">
    <source>
        <dbReference type="EMBL" id="KAH0810328.1"/>
    </source>
</evidence>
<comment type="caution">
    <text evidence="2">The sequence shown here is derived from an EMBL/GenBank/DDBJ whole genome shotgun (WGS) entry which is preliminary data.</text>
</comment>
<feature type="region of interest" description="Disordered" evidence="1">
    <location>
        <begin position="483"/>
        <end position="543"/>
    </location>
</feature>
<reference evidence="2" key="1">
    <citation type="journal article" date="2020" name="J Insects Food Feed">
        <title>The yellow mealworm (Tenebrio molitor) genome: a resource for the emerging insects as food and feed industry.</title>
        <authorList>
            <person name="Eriksson T."/>
            <person name="Andere A."/>
            <person name="Kelstrup H."/>
            <person name="Emery V."/>
            <person name="Picard C."/>
        </authorList>
    </citation>
    <scope>NUCLEOTIDE SEQUENCE</scope>
    <source>
        <strain evidence="2">Stoneville</strain>
        <tissue evidence="2">Whole head</tissue>
    </source>
</reference>
<feature type="compositionally biased region" description="Gly residues" evidence="1">
    <location>
        <begin position="498"/>
        <end position="510"/>
    </location>
</feature>
<evidence type="ECO:0000313" key="3">
    <source>
        <dbReference type="Proteomes" id="UP000719412"/>
    </source>
</evidence>
<dbReference type="EMBL" id="JABDTM020027556">
    <property type="protein sequence ID" value="KAH0810328.1"/>
    <property type="molecule type" value="Genomic_DNA"/>
</dbReference>
<evidence type="ECO:0000256" key="1">
    <source>
        <dbReference type="SAM" id="MobiDB-lite"/>
    </source>
</evidence>
<sequence>MRKTNSVLMATLVSFIITKNPKFKREGGLLRAFSATLMERFGMGTVTMGPEGTEMLKLTQHSPYLWYWGAYQDAWCGENPEKNPHLVRGSNPLPPECKVAHDALGHSTPQADSDLAELLASILISFITPKSDCSCGGLRWLSKALSVHTDGKIRDGYGEDGSGRKVRGLGNSSEYLEISERFMETRDGRSKQDTERPVGCSGESGRNTKEMIKNGRSMGNTWKFKGRYKEIWDRKVGGDTRKLEEDTGKSREIWVGKFRGDIWKFMGDTGTAEERQENWCGKLRRDIENFVKATGRVYGDSGIPEGIRRTGKEASRSSEEFGGYLEEIQEDLGWENQGDTGGIVRDLEWEIQWRPRENCGRYMDLEWEIEERYICGRYGEIWGIFIGIWGSTMEEIDHGMGDPGRILGDIWIWNGKSRRDIGRLVGDIGRSREGRSREIQDGRFKGDIWKSMCDTETTGERKEIWDGKLKRDIGKGIQYGKSTEDTRRIGKEDLGSSGEIGGNLESGGDSGEYKGDIGRSRGDSERDTGKSGIQGDLKSDQEGMQENLEKIQEDLRMEDPIKGNLKRNIEKYKLGDREKLQEDLWQIQKHLWNIQGDPGKERSVGQTGRAREIWDWRFGLENRDGRPKEDAEGTVGDTGKCEFATGRLWQMQKDLWDIQGDLGKVQNDLGEFKEIFRRLGIINQRERRWWQIRNGRFTEAAGRYVMGEPGEICWRYRYRYRMGDMRRYGEMQGRYKEIENGISREDTRRSRMRNSMEIQGDLREIQRRNREIRNGRYKEIWRRYGEIQGRYREIDDGIFKNYILFAEAFRIRKENVGKRNNIGIELILEVNCRSTVICKEGTMRSVHGVRGQPPTPHLPQLLLGHGVVVPQRREDELRTESLPQEVRQVLEQLQLDAFVELAGVVREGVPANKAIFYSKRQSRDYGFTRPLGSIILTISLDVSQIEYLSRAEFGPERRGGVTAALVCLISLEVAAAGDANVKTTSE</sequence>
<feature type="region of interest" description="Disordered" evidence="1">
    <location>
        <begin position="184"/>
        <end position="213"/>
    </location>
</feature>
<proteinExistence type="predicted"/>
<protein>
    <submittedName>
        <fullName evidence="2">Uncharacterized protein</fullName>
    </submittedName>
</protein>
<feature type="compositionally biased region" description="Basic and acidic residues" evidence="1">
    <location>
        <begin position="483"/>
        <end position="494"/>
    </location>
</feature>